<evidence type="ECO:0000256" key="3">
    <source>
        <dbReference type="ARBA" id="ARBA00022833"/>
    </source>
</evidence>
<evidence type="ECO:0000313" key="6">
    <source>
        <dbReference type="EMBL" id="QKG70506.1"/>
    </source>
</evidence>
<accession>A0A7D4BA26</accession>
<dbReference type="RefSeq" id="WP_173212612.1">
    <property type="nucleotide sequence ID" value="NZ_CP053921.1"/>
</dbReference>
<reference evidence="6 7" key="1">
    <citation type="submission" date="2020-05" db="EMBL/GenBank/DDBJ databases">
        <title>Erythrobacter mangrovi sp. nov., isolated from rhizosphere soil of mangrove plant (Kandelia candel).</title>
        <authorList>
            <person name="Ye Y.H."/>
        </authorList>
    </citation>
    <scope>NUCLEOTIDE SEQUENCE [LARGE SCALE GENOMIC DNA]</scope>
    <source>
        <strain evidence="6 7">EB310</strain>
    </source>
</reference>
<keyword evidence="2" id="KW-0479">Metal-binding</keyword>
<dbReference type="Proteomes" id="UP000504693">
    <property type="component" value="Chromosome"/>
</dbReference>
<evidence type="ECO:0000256" key="1">
    <source>
        <dbReference type="ARBA" id="ARBA00005495"/>
    </source>
</evidence>
<evidence type="ECO:0000256" key="2">
    <source>
        <dbReference type="ARBA" id="ARBA00022723"/>
    </source>
</evidence>
<keyword evidence="3" id="KW-0862">Zinc</keyword>
<dbReference type="EMBL" id="CP053921">
    <property type="protein sequence ID" value="QKG70506.1"/>
    <property type="molecule type" value="Genomic_DNA"/>
</dbReference>
<dbReference type="AlphaFoldDB" id="A0A7D4BA26"/>
<keyword evidence="7" id="KW-1185">Reference proteome</keyword>
<dbReference type="PROSITE" id="PS51891">
    <property type="entry name" value="CENP_V_GFA"/>
    <property type="match status" value="1"/>
</dbReference>
<dbReference type="InterPro" id="IPR011057">
    <property type="entry name" value="Mss4-like_sf"/>
</dbReference>
<dbReference type="KEGG" id="emv:HQR01_03505"/>
<evidence type="ECO:0000259" key="5">
    <source>
        <dbReference type="PROSITE" id="PS51891"/>
    </source>
</evidence>
<protein>
    <submittedName>
        <fullName evidence="6">GFA family protein</fullName>
    </submittedName>
</protein>
<sequence length="134" mass="14239">MSRTEGGCLCGAVRYSFEGEPAGAMVCHCTHCQKQSGSAFSTILSLPESALEVRGEPIIYRDHGESGKAVDRIFCGACGSPLFSKVEVAPGMVFIKAGTLDDASGFAPSMHFWTRSKQCWVETGDLPAFEANPG</sequence>
<dbReference type="PANTHER" id="PTHR33337:SF40">
    <property type="entry name" value="CENP-V_GFA DOMAIN-CONTAINING PROTEIN-RELATED"/>
    <property type="match status" value="1"/>
</dbReference>
<dbReference type="InterPro" id="IPR006913">
    <property type="entry name" value="CENP-V/GFA"/>
</dbReference>
<evidence type="ECO:0000313" key="7">
    <source>
        <dbReference type="Proteomes" id="UP000504693"/>
    </source>
</evidence>
<name>A0A7D4BA26_9SPHN</name>
<comment type="similarity">
    <text evidence="1">Belongs to the Gfa family.</text>
</comment>
<dbReference type="SUPFAM" id="SSF51316">
    <property type="entry name" value="Mss4-like"/>
    <property type="match status" value="1"/>
</dbReference>
<dbReference type="Pfam" id="PF04828">
    <property type="entry name" value="GFA"/>
    <property type="match status" value="1"/>
</dbReference>
<dbReference type="PANTHER" id="PTHR33337">
    <property type="entry name" value="GFA DOMAIN-CONTAINING PROTEIN"/>
    <property type="match status" value="1"/>
</dbReference>
<evidence type="ECO:0000256" key="4">
    <source>
        <dbReference type="ARBA" id="ARBA00023239"/>
    </source>
</evidence>
<dbReference type="GO" id="GO:0046872">
    <property type="term" value="F:metal ion binding"/>
    <property type="evidence" value="ECO:0007669"/>
    <property type="project" value="UniProtKB-KW"/>
</dbReference>
<gene>
    <name evidence="6" type="ORF">HQR01_03505</name>
</gene>
<dbReference type="Gene3D" id="3.90.1590.10">
    <property type="entry name" value="glutathione-dependent formaldehyde- activating enzyme (gfa)"/>
    <property type="match status" value="1"/>
</dbReference>
<dbReference type="GO" id="GO:0016846">
    <property type="term" value="F:carbon-sulfur lyase activity"/>
    <property type="evidence" value="ECO:0007669"/>
    <property type="project" value="InterPro"/>
</dbReference>
<proteinExistence type="inferred from homology"/>
<organism evidence="6 7">
    <name type="scientific">Erythrobacter mangrovi</name>
    <dbReference type="NCBI Taxonomy" id="2739433"/>
    <lineage>
        <taxon>Bacteria</taxon>
        <taxon>Pseudomonadati</taxon>
        <taxon>Pseudomonadota</taxon>
        <taxon>Alphaproteobacteria</taxon>
        <taxon>Sphingomonadales</taxon>
        <taxon>Erythrobacteraceae</taxon>
        <taxon>Erythrobacter/Porphyrobacter group</taxon>
        <taxon>Erythrobacter</taxon>
    </lineage>
</organism>
<keyword evidence="4" id="KW-0456">Lyase</keyword>
<feature type="domain" description="CENP-V/GFA" evidence="5">
    <location>
        <begin position="4"/>
        <end position="114"/>
    </location>
</feature>